<evidence type="ECO:0000256" key="1">
    <source>
        <dbReference type="SAM" id="Phobius"/>
    </source>
</evidence>
<organism evidence="2 3">
    <name type="scientific">Cronartium quercuum f. sp. fusiforme G11</name>
    <dbReference type="NCBI Taxonomy" id="708437"/>
    <lineage>
        <taxon>Eukaryota</taxon>
        <taxon>Fungi</taxon>
        <taxon>Dikarya</taxon>
        <taxon>Basidiomycota</taxon>
        <taxon>Pucciniomycotina</taxon>
        <taxon>Pucciniomycetes</taxon>
        <taxon>Pucciniales</taxon>
        <taxon>Coleosporiaceae</taxon>
        <taxon>Cronartium</taxon>
    </lineage>
</organism>
<accession>A0A9P6NWE3</accession>
<name>A0A9P6NWE3_9BASI</name>
<proteinExistence type="predicted"/>
<evidence type="ECO:0000313" key="3">
    <source>
        <dbReference type="Proteomes" id="UP000886653"/>
    </source>
</evidence>
<keyword evidence="1" id="KW-1133">Transmembrane helix</keyword>
<keyword evidence="1" id="KW-0472">Membrane</keyword>
<keyword evidence="1" id="KW-0812">Transmembrane</keyword>
<sequence length="184" mass="21280">MKFSLKFPTDLIEIEPFRSIEGQFLCNFGLRFCPPSTLSNSVTPSDTHRPHHHLNFKMTKTQNSSTHYENRDSNEIEEIRTLIISNSSNPPADLIQPHHSTSWLTTSSRFNQKSQTQTQFIKNAIINIVFISSWYLILITTPFTLRMTKPIEDSLIFRFQSRYLFATLISLYSLAIPFGQIYAS</sequence>
<comment type="caution">
    <text evidence="2">The sequence shown here is derived from an EMBL/GenBank/DDBJ whole genome shotgun (WGS) entry which is preliminary data.</text>
</comment>
<feature type="transmembrane region" description="Helical" evidence="1">
    <location>
        <begin position="124"/>
        <end position="143"/>
    </location>
</feature>
<dbReference type="EMBL" id="MU167213">
    <property type="protein sequence ID" value="KAG0151414.1"/>
    <property type="molecule type" value="Genomic_DNA"/>
</dbReference>
<gene>
    <name evidence="2" type="ORF">CROQUDRAFT_542160</name>
</gene>
<dbReference type="Proteomes" id="UP000886653">
    <property type="component" value="Unassembled WGS sequence"/>
</dbReference>
<protein>
    <submittedName>
        <fullName evidence="2">Uncharacterized protein</fullName>
    </submittedName>
</protein>
<dbReference type="AlphaFoldDB" id="A0A9P6NWE3"/>
<feature type="transmembrane region" description="Helical" evidence="1">
    <location>
        <begin position="163"/>
        <end position="183"/>
    </location>
</feature>
<evidence type="ECO:0000313" key="2">
    <source>
        <dbReference type="EMBL" id="KAG0151414.1"/>
    </source>
</evidence>
<keyword evidence="3" id="KW-1185">Reference proteome</keyword>
<reference evidence="2" key="1">
    <citation type="submission" date="2013-11" db="EMBL/GenBank/DDBJ databases">
        <title>Genome sequence of the fusiform rust pathogen reveals effectors for host alternation and coevolution with pine.</title>
        <authorList>
            <consortium name="DOE Joint Genome Institute"/>
            <person name="Smith K."/>
            <person name="Pendleton A."/>
            <person name="Kubisiak T."/>
            <person name="Anderson C."/>
            <person name="Salamov A."/>
            <person name="Aerts A."/>
            <person name="Riley R."/>
            <person name="Clum A."/>
            <person name="Lindquist E."/>
            <person name="Ence D."/>
            <person name="Campbell M."/>
            <person name="Kronenberg Z."/>
            <person name="Feau N."/>
            <person name="Dhillon B."/>
            <person name="Hamelin R."/>
            <person name="Burleigh J."/>
            <person name="Smith J."/>
            <person name="Yandell M."/>
            <person name="Nelson C."/>
            <person name="Grigoriev I."/>
            <person name="Davis J."/>
        </authorList>
    </citation>
    <scope>NUCLEOTIDE SEQUENCE</scope>
    <source>
        <strain evidence="2">G11</strain>
    </source>
</reference>